<name>A0AAE1A6L1_9GAST</name>
<accession>A0AAE1A6L1</accession>
<dbReference type="AlphaFoldDB" id="A0AAE1A6L1"/>
<comment type="caution">
    <text evidence="1">The sequence shown here is derived from an EMBL/GenBank/DDBJ whole genome shotgun (WGS) entry which is preliminary data.</text>
</comment>
<protein>
    <submittedName>
        <fullName evidence="1">Uncharacterized protein</fullName>
    </submittedName>
</protein>
<dbReference type="EMBL" id="JAWDGP010002572">
    <property type="protein sequence ID" value="KAK3781927.1"/>
    <property type="molecule type" value="Genomic_DNA"/>
</dbReference>
<evidence type="ECO:0000313" key="1">
    <source>
        <dbReference type="EMBL" id="KAK3781927.1"/>
    </source>
</evidence>
<dbReference type="Proteomes" id="UP001283361">
    <property type="component" value="Unassembled WGS sequence"/>
</dbReference>
<reference evidence="1" key="1">
    <citation type="journal article" date="2023" name="G3 (Bethesda)">
        <title>A reference genome for the long-term kleptoplast-retaining sea slug Elysia crispata morphotype clarki.</title>
        <authorList>
            <person name="Eastman K.E."/>
            <person name="Pendleton A.L."/>
            <person name="Shaikh M.A."/>
            <person name="Suttiyut T."/>
            <person name="Ogas R."/>
            <person name="Tomko P."/>
            <person name="Gavelis G."/>
            <person name="Widhalm J.R."/>
            <person name="Wisecaver J.H."/>
        </authorList>
    </citation>
    <scope>NUCLEOTIDE SEQUENCE</scope>
    <source>
        <strain evidence="1">ECLA1</strain>
    </source>
</reference>
<evidence type="ECO:0000313" key="2">
    <source>
        <dbReference type="Proteomes" id="UP001283361"/>
    </source>
</evidence>
<organism evidence="1 2">
    <name type="scientific">Elysia crispata</name>
    <name type="common">lettuce slug</name>
    <dbReference type="NCBI Taxonomy" id="231223"/>
    <lineage>
        <taxon>Eukaryota</taxon>
        <taxon>Metazoa</taxon>
        <taxon>Spiralia</taxon>
        <taxon>Lophotrochozoa</taxon>
        <taxon>Mollusca</taxon>
        <taxon>Gastropoda</taxon>
        <taxon>Heterobranchia</taxon>
        <taxon>Euthyneura</taxon>
        <taxon>Panpulmonata</taxon>
        <taxon>Sacoglossa</taxon>
        <taxon>Placobranchoidea</taxon>
        <taxon>Plakobranchidae</taxon>
        <taxon>Elysia</taxon>
    </lineage>
</organism>
<keyword evidence="2" id="KW-1185">Reference proteome</keyword>
<proteinExistence type="predicted"/>
<sequence>MEFNRPISTFLLRRRKWSSVRYYQHTPAVRAKCYRDGGINSLADNRLTAQPSRNSGRENIQWLAGALEILRSPEDQRTGGWRMNARP</sequence>
<gene>
    <name evidence="1" type="ORF">RRG08_053845</name>
</gene>